<evidence type="ECO:0000256" key="1">
    <source>
        <dbReference type="SAM" id="Phobius"/>
    </source>
</evidence>
<dbReference type="STRING" id="195522.BD01_2136"/>
<accession>W8NX28</accession>
<dbReference type="eggNOG" id="arCOG04151">
    <property type="taxonomic scope" value="Archaea"/>
</dbReference>
<gene>
    <name evidence="2" type="ORF">BD01_2136</name>
</gene>
<name>W8NX28_9EURY</name>
<proteinExistence type="predicted"/>
<dbReference type="InterPro" id="IPR007254">
    <property type="entry name" value="DUF373"/>
</dbReference>
<dbReference type="HOGENOM" id="CLU_048986_0_1_2"/>
<dbReference type="GeneID" id="24958046"/>
<protein>
    <submittedName>
        <fullName evidence="2">Putative membrane protein</fullName>
    </submittedName>
</protein>
<keyword evidence="1" id="KW-0472">Membrane</keyword>
<feature type="transmembrane region" description="Helical" evidence="1">
    <location>
        <begin position="273"/>
        <end position="296"/>
    </location>
</feature>
<feature type="transmembrane region" description="Helical" evidence="1">
    <location>
        <begin position="191"/>
        <end position="210"/>
    </location>
</feature>
<keyword evidence="3" id="KW-1185">Reference proteome</keyword>
<keyword evidence="1" id="KW-0812">Transmembrane</keyword>
<reference evidence="2 3" key="1">
    <citation type="submission" date="2014-02" db="EMBL/GenBank/DDBJ databases">
        <title>Genome Sequence of an Hyperthermophilic Archaeon, Thermococcus nautili 30-1, producing viral vesicles.</title>
        <authorList>
            <person name="Oberto J."/>
            <person name="Gaudin M."/>
            <person name="Cossu M."/>
            <person name="Gorlas A."/>
            <person name="Slesarev A."/>
            <person name="Marguet E."/>
            <person name="Forterre P."/>
        </authorList>
    </citation>
    <scope>NUCLEOTIDE SEQUENCE [LARGE SCALE GENOMIC DNA]</scope>
    <source>
        <strain evidence="2 3">30-1</strain>
    </source>
</reference>
<dbReference type="PANTHER" id="PTHR38815">
    <property type="entry name" value="HYPOTHETICAL MEMBRANE PROTEIN, CONSERVED, DUF373 FAMILY"/>
    <property type="match status" value="1"/>
</dbReference>
<feature type="transmembrane region" description="Helical" evidence="1">
    <location>
        <begin position="231"/>
        <end position="253"/>
    </location>
</feature>
<organism evidence="2 3">
    <name type="scientific">Thermococcus nautili</name>
    <dbReference type="NCBI Taxonomy" id="195522"/>
    <lineage>
        <taxon>Archaea</taxon>
        <taxon>Methanobacteriati</taxon>
        <taxon>Methanobacteriota</taxon>
        <taxon>Thermococci</taxon>
        <taxon>Thermococcales</taxon>
        <taxon>Thermococcaceae</taxon>
        <taxon>Thermococcus</taxon>
    </lineage>
</organism>
<dbReference type="OrthoDB" id="31282at2157"/>
<dbReference type="Pfam" id="PF04123">
    <property type="entry name" value="DUF373"/>
    <property type="match status" value="1"/>
</dbReference>
<dbReference type="EMBL" id="CP007264">
    <property type="protein sequence ID" value="AHL23732.1"/>
    <property type="molecule type" value="Genomic_DNA"/>
</dbReference>
<feature type="transmembrane region" description="Helical" evidence="1">
    <location>
        <begin position="346"/>
        <end position="365"/>
    </location>
</feature>
<dbReference type="PANTHER" id="PTHR38815:SF1">
    <property type="entry name" value="DUF373 FAMILY PROTEIN"/>
    <property type="match status" value="1"/>
</dbReference>
<evidence type="ECO:0000313" key="2">
    <source>
        <dbReference type="EMBL" id="AHL23732.1"/>
    </source>
</evidence>
<dbReference type="KEGG" id="tnu:BD01_2136"/>
<feature type="transmembrane region" description="Helical" evidence="1">
    <location>
        <begin position="308"/>
        <end position="326"/>
    </location>
</feature>
<keyword evidence="1" id="KW-1133">Transmembrane helix</keyword>
<evidence type="ECO:0000313" key="3">
    <source>
        <dbReference type="Proteomes" id="UP000019434"/>
    </source>
</evidence>
<dbReference type="Proteomes" id="UP000019434">
    <property type="component" value="Chromosome"/>
</dbReference>
<sequence>MRVLVLAIDRDDDFGKKAGVKGPIIGRDACIDAALKLSLADPEDSDANVVYAAVKLRDELEEKGEFDEVEVAIITGHPKVGLKSDMELARQLEEVLKVFPADGVIPVTDGAEDEQIFPIITSKVPIITSHRVVVKQSPSIETTWYIIVKYMKEILSDPEVARVVFGIPGLMALLYGIAKLVGVWYPESEKIVSTVIWGTVLLIIGGIFFTKGFNFSIGHLLASLRKAVVEQFVVVLSFVAGILVIASGAINAYLNLESYSLKLIGSYPGTSLLATLIYLNALAGSIALGIAVMMAGRVIQAYLKRDHHIWYYASALLMTPALWVTIDLTTRYALAILTISDIDVFQKLLFAIADVALAVVVGVYLRGKVKGWMKVETGGSDTGVRAKA</sequence>
<dbReference type="RefSeq" id="WP_042692768.1">
    <property type="nucleotide sequence ID" value="NZ_CP007264.1"/>
</dbReference>
<dbReference type="AlphaFoldDB" id="W8NX28"/>
<feature type="transmembrane region" description="Helical" evidence="1">
    <location>
        <begin position="160"/>
        <end position="185"/>
    </location>
</feature>